<organism evidence="2 3">
    <name type="scientific">Rhizobium pisi</name>
    <dbReference type="NCBI Taxonomy" id="574561"/>
    <lineage>
        <taxon>Bacteria</taxon>
        <taxon>Pseudomonadati</taxon>
        <taxon>Pseudomonadota</taxon>
        <taxon>Alphaproteobacteria</taxon>
        <taxon>Hyphomicrobiales</taxon>
        <taxon>Rhizobiaceae</taxon>
        <taxon>Rhizobium/Agrobacterium group</taxon>
        <taxon>Rhizobium</taxon>
    </lineage>
</organism>
<dbReference type="RefSeq" id="WP_245438625.1">
    <property type="nucleotide sequence ID" value="NZ_JACHXH010000034.1"/>
</dbReference>
<dbReference type="Gene3D" id="3.10.450.50">
    <property type="match status" value="1"/>
</dbReference>
<evidence type="ECO:0000259" key="1">
    <source>
        <dbReference type="Pfam" id="PF12680"/>
    </source>
</evidence>
<proteinExistence type="predicted"/>
<evidence type="ECO:0000313" key="3">
    <source>
        <dbReference type="Proteomes" id="UP000518315"/>
    </source>
</evidence>
<sequence>MASHYPDLRNTLCRFVSIIRREVYGYLSLVTIEEMNMSMDLPKPIADYVEANARLDIDGMMKPFLRDAVFIDNGKHFEGQPAIRQLFEEEVIPVKAIFVPDTVREEGGDVIVEGPAHGDFPGSPLRFTYRFTLANDAIKTLEATV</sequence>
<dbReference type="InterPro" id="IPR037401">
    <property type="entry name" value="SnoaL-like"/>
</dbReference>
<feature type="domain" description="SnoaL-like" evidence="1">
    <location>
        <begin position="46"/>
        <end position="137"/>
    </location>
</feature>
<dbReference type="SUPFAM" id="SSF54427">
    <property type="entry name" value="NTF2-like"/>
    <property type="match status" value="1"/>
</dbReference>
<evidence type="ECO:0000313" key="2">
    <source>
        <dbReference type="EMBL" id="MBB3138579.1"/>
    </source>
</evidence>
<gene>
    <name evidence="2" type="ORF">FHS26_006357</name>
</gene>
<dbReference type="Pfam" id="PF12680">
    <property type="entry name" value="SnoaL_2"/>
    <property type="match status" value="1"/>
</dbReference>
<reference evidence="2 3" key="1">
    <citation type="submission" date="2020-08" db="EMBL/GenBank/DDBJ databases">
        <title>Genomic Encyclopedia of Type Strains, Phase III (KMG-III): the genomes of soil and plant-associated and newly described type strains.</title>
        <authorList>
            <person name="Whitman W."/>
        </authorList>
    </citation>
    <scope>NUCLEOTIDE SEQUENCE [LARGE SCALE GENOMIC DNA]</scope>
    <source>
        <strain evidence="2 3">CECT 4113</strain>
    </source>
</reference>
<dbReference type="EMBL" id="JACHXH010000034">
    <property type="protein sequence ID" value="MBB3138579.1"/>
    <property type="molecule type" value="Genomic_DNA"/>
</dbReference>
<comment type="caution">
    <text evidence="2">The sequence shown here is derived from an EMBL/GenBank/DDBJ whole genome shotgun (WGS) entry which is preliminary data.</text>
</comment>
<dbReference type="AlphaFoldDB" id="A0A7W5BTK5"/>
<dbReference type="InterPro" id="IPR032710">
    <property type="entry name" value="NTF2-like_dom_sf"/>
</dbReference>
<dbReference type="Proteomes" id="UP000518315">
    <property type="component" value="Unassembled WGS sequence"/>
</dbReference>
<name>A0A7W5BTK5_9HYPH</name>
<accession>A0A7W5BTK5</accession>
<keyword evidence="3" id="KW-1185">Reference proteome</keyword>
<protein>
    <recommendedName>
        <fullName evidence="1">SnoaL-like domain-containing protein</fullName>
    </recommendedName>
</protein>